<keyword evidence="1" id="KW-1133">Transmembrane helix</keyword>
<evidence type="ECO:0000313" key="2">
    <source>
        <dbReference type="EMBL" id="KAG9064954.1"/>
    </source>
</evidence>
<comment type="caution">
    <text evidence="2">The sequence shown here is derived from an EMBL/GenBank/DDBJ whole genome shotgun (WGS) entry which is preliminary data.</text>
</comment>
<reference evidence="2" key="1">
    <citation type="submission" date="2021-06" db="EMBL/GenBank/DDBJ databases">
        <title>Genome Sequence of Mortierella hyaline Strain SCG-10, a Cold-Adapted, Nitrate-Reducing Fungus Isolated from Soil in Minnesota, USA.</title>
        <authorList>
            <person name="Aldossari N."/>
        </authorList>
    </citation>
    <scope>NUCLEOTIDE SEQUENCE</scope>
    <source>
        <strain evidence="2">SCG-10</strain>
    </source>
</reference>
<keyword evidence="1" id="KW-0812">Transmembrane</keyword>
<accession>A0A9P7XPZ6</accession>
<gene>
    <name evidence="2" type="ORF">KI688_003216</name>
</gene>
<organism evidence="2 3">
    <name type="scientific">Linnemannia hyalina</name>
    <dbReference type="NCBI Taxonomy" id="64524"/>
    <lineage>
        <taxon>Eukaryota</taxon>
        <taxon>Fungi</taxon>
        <taxon>Fungi incertae sedis</taxon>
        <taxon>Mucoromycota</taxon>
        <taxon>Mortierellomycotina</taxon>
        <taxon>Mortierellomycetes</taxon>
        <taxon>Mortierellales</taxon>
        <taxon>Mortierellaceae</taxon>
        <taxon>Linnemannia</taxon>
    </lineage>
</organism>
<dbReference type="Proteomes" id="UP000707451">
    <property type="component" value="Unassembled WGS sequence"/>
</dbReference>
<dbReference type="AlphaFoldDB" id="A0A9P7XPZ6"/>
<keyword evidence="1" id="KW-0472">Membrane</keyword>
<evidence type="ECO:0000313" key="3">
    <source>
        <dbReference type="Proteomes" id="UP000707451"/>
    </source>
</evidence>
<dbReference type="EMBL" id="JAHRHY010000013">
    <property type="protein sequence ID" value="KAG9064954.1"/>
    <property type="molecule type" value="Genomic_DNA"/>
</dbReference>
<feature type="transmembrane region" description="Helical" evidence="1">
    <location>
        <begin position="205"/>
        <end position="228"/>
    </location>
</feature>
<dbReference type="OrthoDB" id="2430433at2759"/>
<evidence type="ECO:0000256" key="1">
    <source>
        <dbReference type="SAM" id="Phobius"/>
    </source>
</evidence>
<keyword evidence="3" id="KW-1185">Reference proteome</keyword>
<protein>
    <submittedName>
        <fullName evidence="2">Uncharacterized protein</fullName>
    </submittedName>
</protein>
<sequence length="234" mass="26071">MAPQDDSGGQNEARNAVTLVQWNLESLICAVELGIFDLVRASAVELDVKPNPPLRLAQYLQVENKLSTIKSLEGTILEVQKQCRDNCLRFLEVEKACNRYKISSGTLFDGVDVNPVEANPVYKKDLGIINPLTAVQLLHCTCDYLTRVGQAAARFDPQLFVDAETLFRTRLEEFRAEIENERMLQEIRLETLKFENVNKRQLDNAVLLTCITAVGMAITAALSIASLATSKKCP</sequence>
<name>A0A9P7XPZ6_9FUNG</name>
<proteinExistence type="predicted"/>